<keyword evidence="3" id="KW-1185">Reference proteome</keyword>
<dbReference type="RefSeq" id="XP_010256052.1">
    <property type="nucleotide sequence ID" value="XM_010257750.2"/>
</dbReference>
<gene>
    <name evidence="4" type="primary">LOC104596543</name>
</gene>
<organism evidence="3 4">
    <name type="scientific">Nelumbo nucifera</name>
    <name type="common">Sacred lotus</name>
    <dbReference type="NCBI Taxonomy" id="4432"/>
    <lineage>
        <taxon>Eukaryota</taxon>
        <taxon>Viridiplantae</taxon>
        <taxon>Streptophyta</taxon>
        <taxon>Embryophyta</taxon>
        <taxon>Tracheophyta</taxon>
        <taxon>Spermatophyta</taxon>
        <taxon>Magnoliopsida</taxon>
        <taxon>Proteales</taxon>
        <taxon>Nelumbonaceae</taxon>
        <taxon>Nelumbo</taxon>
    </lineage>
</organism>
<dbReference type="AlphaFoldDB" id="A0A1U7ZRG9"/>
<reference evidence="4" key="1">
    <citation type="submission" date="2025-08" db="UniProtKB">
        <authorList>
            <consortium name="RefSeq"/>
        </authorList>
    </citation>
    <scope>IDENTIFICATION</scope>
</reference>
<keyword evidence="2" id="KW-0677">Repeat</keyword>
<evidence type="ECO:0000256" key="2">
    <source>
        <dbReference type="ARBA" id="ARBA00022737"/>
    </source>
</evidence>
<protein>
    <submittedName>
        <fullName evidence="4">Late embryogenesis abundant protein D-34</fullName>
    </submittedName>
</protein>
<dbReference type="GeneID" id="104596543"/>
<evidence type="ECO:0000313" key="4">
    <source>
        <dbReference type="RefSeq" id="XP_010256052.1"/>
    </source>
</evidence>
<dbReference type="KEGG" id="nnu:104596543"/>
<dbReference type="PANTHER" id="PTHR31174:SF7">
    <property type="entry name" value="LATE EMBRYOGENESIS ABUNDANT PROTEIN 31-RELATED"/>
    <property type="match status" value="1"/>
</dbReference>
<dbReference type="OMA" id="RNKPDMR"/>
<dbReference type="PANTHER" id="PTHR31174">
    <property type="entry name" value="SEED MATURATION FAMILY PROTEIN"/>
    <property type="match status" value="1"/>
</dbReference>
<evidence type="ECO:0000256" key="1">
    <source>
        <dbReference type="ARBA" id="ARBA00010733"/>
    </source>
</evidence>
<proteinExistence type="inferred from homology"/>
<accession>A0A1U7ZRG9</accession>
<comment type="similarity">
    <text evidence="1">Belongs to the LEA type SMP family.</text>
</comment>
<dbReference type="FunCoup" id="A0A1U7ZRG9">
    <property type="interactions" value="132"/>
</dbReference>
<name>A0A1U7ZRG9_NELNU</name>
<dbReference type="OrthoDB" id="2014755at2759"/>
<dbReference type="Pfam" id="PF04927">
    <property type="entry name" value="SMP"/>
    <property type="match status" value="3"/>
</dbReference>
<evidence type="ECO:0000313" key="3">
    <source>
        <dbReference type="Proteomes" id="UP000189703"/>
    </source>
</evidence>
<dbReference type="eggNOG" id="ENOG502QPSX">
    <property type="taxonomic scope" value="Eukaryota"/>
</dbReference>
<dbReference type="InterPro" id="IPR042971">
    <property type="entry name" value="LEA_SMP"/>
</dbReference>
<dbReference type="InterPro" id="IPR007011">
    <property type="entry name" value="LEA_SMP_dom"/>
</dbReference>
<dbReference type="Proteomes" id="UP000189703">
    <property type="component" value="Unplaced"/>
</dbReference>
<sequence length="258" mass="26833">MSQQQPQRPQAEEEPFTYGDVFPVSGELEDKPILPKDAATMQAAENQVLGQTQKGGPAAMMQSAATQNERAGLFSKDDATDITGNQSVTVEETDILGNRVITESVGGQVVGQYMQPAPMQMRSPASAVDTDDPITIGEALEASAISAGDKPVDQSDAAAIQAAEARASRQNITAPGGIAATAQSAASMNARTMRDEDKIKLGDVLTDATARLPSDKAASREDAERVVGAELRNNINMATHPGGVAASVVAAASLNQNK</sequence>